<comment type="caution">
    <text evidence="2">The sequence shown here is derived from an EMBL/GenBank/DDBJ whole genome shotgun (WGS) entry which is preliminary data.</text>
</comment>
<keyword evidence="3" id="KW-1185">Reference proteome</keyword>
<accession>A0ABP0BUK3</accession>
<gene>
    <name evidence="2" type="ORF">SCUCBS95973_005128</name>
</gene>
<organism evidence="2 3">
    <name type="scientific">Sporothrix curviconia</name>
    <dbReference type="NCBI Taxonomy" id="1260050"/>
    <lineage>
        <taxon>Eukaryota</taxon>
        <taxon>Fungi</taxon>
        <taxon>Dikarya</taxon>
        <taxon>Ascomycota</taxon>
        <taxon>Pezizomycotina</taxon>
        <taxon>Sordariomycetes</taxon>
        <taxon>Sordariomycetidae</taxon>
        <taxon>Ophiostomatales</taxon>
        <taxon>Ophiostomataceae</taxon>
        <taxon>Sporothrix</taxon>
    </lineage>
</organism>
<dbReference type="EMBL" id="CAWUHB010000027">
    <property type="protein sequence ID" value="CAK7223293.1"/>
    <property type="molecule type" value="Genomic_DNA"/>
</dbReference>
<feature type="compositionally biased region" description="Basic and acidic residues" evidence="1">
    <location>
        <begin position="53"/>
        <end position="70"/>
    </location>
</feature>
<evidence type="ECO:0000313" key="3">
    <source>
        <dbReference type="Proteomes" id="UP001642405"/>
    </source>
</evidence>
<feature type="compositionally biased region" description="Low complexity" evidence="1">
    <location>
        <begin position="210"/>
        <end position="219"/>
    </location>
</feature>
<evidence type="ECO:0000313" key="2">
    <source>
        <dbReference type="EMBL" id="CAK7223293.1"/>
    </source>
</evidence>
<feature type="compositionally biased region" description="Low complexity" evidence="1">
    <location>
        <begin position="35"/>
        <end position="49"/>
    </location>
</feature>
<dbReference type="Proteomes" id="UP001642405">
    <property type="component" value="Unassembled WGS sequence"/>
</dbReference>
<sequence>MSLSPMDPPPRSPLRDGTTSPKSITMPFSCPSPDPFTTTAPSPSTSRTTAYEAGDRAVAKALREAEKENGEPLLPWDVETIKASMERRPTSKRRPQPKPGQPKVKTMPFVAWHKDPDANRAASESSTTALAFLLKTLSSMPRDAQQSMGIVGIGSVGQKRPQPSPPASVTTLDTMAPTSAQRAAIYEDNGFTDYTTSWPEGSYYFGNLDPVPEQQQQPRRSSRQVPRHPSSVSGPGREWDMK</sequence>
<protein>
    <submittedName>
        <fullName evidence="2">Uncharacterized protein</fullName>
    </submittedName>
</protein>
<feature type="region of interest" description="Disordered" evidence="1">
    <location>
        <begin position="1"/>
        <end position="109"/>
    </location>
</feature>
<proteinExistence type="predicted"/>
<name>A0ABP0BUK3_9PEZI</name>
<feature type="compositionally biased region" description="Pro residues" evidence="1">
    <location>
        <begin position="1"/>
        <end position="12"/>
    </location>
</feature>
<feature type="region of interest" description="Disordered" evidence="1">
    <location>
        <begin position="203"/>
        <end position="242"/>
    </location>
</feature>
<reference evidence="2 3" key="1">
    <citation type="submission" date="2024-01" db="EMBL/GenBank/DDBJ databases">
        <authorList>
            <person name="Allen C."/>
            <person name="Tagirdzhanova G."/>
        </authorList>
    </citation>
    <scope>NUCLEOTIDE SEQUENCE [LARGE SCALE GENOMIC DNA]</scope>
</reference>
<evidence type="ECO:0000256" key="1">
    <source>
        <dbReference type="SAM" id="MobiDB-lite"/>
    </source>
</evidence>